<reference evidence="6 7" key="1">
    <citation type="journal article" date="2019" name="Emerg. Microbes Infect.">
        <title>Comprehensive subspecies identification of 175 nontuberculous mycobacteria species based on 7547 genomic profiles.</title>
        <authorList>
            <person name="Matsumoto Y."/>
            <person name="Kinjo T."/>
            <person name="Motooka D."/>
            <person name="Nabeya D."/>
            <person name="Jung N."/>
            <person name="Uechi K."/>
            <person name="Horii T."/>
            <person name="Iida T."/>
            <person name="Fujita J."/>
            <person name="Nakamura S."/>
        </authorList>
    </citation>
    <scope>NUCLEOTIDE SEQUENCE [LARGE SCALE GENOMIC DNA]</scope>
    <source>
        <strain evidence="6 7">JCM 30622</strain>
    </source>
</reference>
<sequence length="183" mass="18593">MQAPLLVERFITGGPRGGYISLAEGWAEVTRRNRGGLVQKRFFNTTAAALVASGIAACSSSPLASPPSDALAAGTARVTINDKELPATTSVKCSPIGALTTITTGDTAAGVTALISNETGLTAKSVSITNLGGFTGSYMKGLDGNAGVSMTGQTYMIRGTADGFDTDHPSVRTTGTFAIRVAC</sequence>
<dbReference type="Proteomes" id="UP000466578">
    <property type="component" value="Chromosome"/>
</dbReference>
<evidence type="ECO:0008006" key="8">
    <source>
        <dbReference type="Google" id="ProtNLM"/>
    </source>
</evidence>
<keyword evidence="4" id="KW-0564">Palmitate</keyword>
<keyword evidence="7" id="KW-1185">Reference proteome</keyword>
<protein>
    <recommendedName>
        <fullName evidence="8">Lipoprotein LpqH</fullName>
    </recommendedName>
</protein>
<accession>A0ABN6AV14</accession>
<dbReference type="EMBL" id="AP022597">
    <property type="protein sequence ID" value="BBY72637.1"/>
    <property type="molecule type" value="Genomic_DNA"/>
</dbReference>
<keyword evidence="1" id="KW-1003">Cell membrane</keyword>
<evidence type="ECO:0000256" key="2">
    <source>
        <dbReference type="ARBA" id="ARBA00022729"/>
    </source>
</evidence>
<organism evidence="6 7">
    <name type="scientific">Mycobacterium paraintracellulare</name>
    <dbReference type="NCBI Taxonomy" id="1138383"/>
    <lineage>
        <taxon>Bacteria</taxon>
        <taxon>Bacillati</taxon>
        <taxon>Actinomycetota</taxon>
        <taxon>Actinomycetes</taxon>
        <taxon>Mycobacteriales</taxon>
        <taxon>Mycobacteriaceae</taxon>
        <taxon>Mycobacterium</taxon>
        <taxon>Mycobacterium avium complex (MAC)</taxon>
    </lineage>
</organism>
<keyword evidence="2" id="KW-0732">Signal</keyword>
<keyword evidence="3" id="KW-0472">Membrane</keyword>
<dbReference type="InterPro" id="IPR008691">
    <property type="entry name" value="LpqH"/>
</dbReference>
<evidence type="ECO:0000256" key="3">
    <source>
        <dbReference type="ARBA" id="ARBA00023136"/>
    </source>
</evidence>
<proteinExistence type="predicted"/>
<evidence type="ECO:0000256" key="4">
    <source>
        <dbReference type="ARBA" id="ARBA00023139"/>
    </source>
</evidence>
<evidence type="ECO:0000313" key="7">
    <source>
        <dbReference type="Proteomes" id="UP000466578"/>
    </source>
</evidence>
<evidence type="ECO:0000256" key="1">
    <source>
        <dbReference type="ARBA" id="ARBA00022475"/>
    </source>
</evidence>
<gene>
    <name evidence="6" type="ORF">MPRI_48240</name>
</gene>
<evidence type="ECO:0000256" key="5">
    <source>
        <dbReference type="ARBA" id="ARBA00023288"/>
    </source>
</evidence>
<evidence type="ECO:0000313" key="6">
    <source>
        <dbReference type="EMBL" id="BBY72637.1"/>
    </source>
</evidence>
<name>A0ABN6AV14_9MYCO</name>
<dbReference type="Pfam" id="PF05481">
    <property type="entry name" value="Myco_19_kDa"/>
    <property type="match status" value="1"/>
</dbReference>
<keyword evidence="5" id="KW-0449">Lipoprotein</keyword>